<protein>
    <submittedName>
        <fullName evidence="2">Uncharacterized protein</fullName>
    </submittedName>
</protein>
<dbReference type="VEuPathDB" id="ToxoDB:CSUI_006421"/>
<feature type="compositionally biased region" description="Low complexity" evidence="1">
    <location>
        <begin position="204"/>
        <end position="220"/>
    </location>
</feature>
<feature type="compositionally biased region" description="Basic residues" evidence="1">
    <location>
        <begin position="311"/>
        <end position="321"/>
    </location>
</feature>
<dbReference type="GeneID" id="94429792"/>
<dbReference type="PRINTS" id="PR00929">
    <property type="entry name" value="ATHOOK"/>
</dbReference>
<dbReference type="Proteomes" id="UP000221165">
    <property type="component" value="Unassembled WGS sequence"/>
</dbReference>
<evidence type="ECO:0000256" key="1">
    <source>
        <dbReference type="SAM" id="MobiDB-lite"/>
    </source>
</evidence>
<feature type="region of interest" description="Disordered" evidence="1">
    <location>
        <begin position="90"/>
        <end position="451"/>
    </location>
</feature>
<name>A0A2C6KGX1_9APIC</name>
<feature type="compositionally biased region" description="Basic residues" evidence="1">
    <location>
        <begin position="430"/>
        <end position="440"/>
    </location>
</feature>
<dbReference type="RefSeq" id="XP_067921436.1">
    <property type="nucleotide sequence ID" value="XM_068066581.1"/>
</dbReference>
<proteinExistence type="predicted"/>
<organism evidence="2 3">
    <name type="scientific">Cystoisospora suis</name>
    <dbReference type="NCBI Taxonomy" id="483139"/>
    <lineage>
        <taxon>Eukaryota</taxon>
        <taxon>Sar</taxon>
        <taxon>Alveolata</taxon>
        <taxon>Apicomplexa</taxon>
        <taxon>Conoidasida</taxon>
        <taxon>Coccidia</taxon>
        <taxon>Eucoccidiorida</taxon>
        <taxon>Eimeriorina</taxon>
        <taxon>Sarcocystidae</taxon>
        <taxon>Cystoisospora</taxon>
    </lineage>
</organism>
<feature type="compositionally biased region" description="Basic and acidic residues" evidence="1">
    <location>
        <begin position="1"/>
        <end position="11"/>
    </location>
</feature>
<feature type="compositionally biased region" description="Basic and acidic residues" evidence="1">
    <location>
        <begin position="18"/>
        <end position="36"/>
    </location>
</feature>
<sequence length="451" mass="49032">MEMNGHDRCRESVAAAEYEQHSPSEGSSRDSSRDPTRPGGMREGFRRYYPDFFSSSSLKSHGHFHSKITFPSPSQLAPYAEAMAEIFGGRLNSTDNTPSASSSSSRNALMPVTILATMPKSMRDSGGSRGRGGCRRSGGRPLGRGARRGRPLKGPVYEDAGGREEEAEERKTEQRTSFHFFQRVKDSPETDSNEGAGEHHDQHSLALSSSSCSSSLALHLGVAPAPPSPSSHVQLPAKRGRGRPRKYSSVPQLKAAAGEIHMADSDHHDHVSEPSCFVTYSSPSISKDSQLDNDKAENLATTGRDSPSSPARKRKRGRPRGRGGGASRKLRQIHEEGEGGREGEDGKRQKQEKCQIEQSELKTVAGGQLEEERLHSPAPHPHEPSLSTPPLLMPVKRGRGRPRKDQSKTGGGAGRPDEVPLNNGLEVSNKPKRGRGRPRKYPLPTEQNGKS</sequence>
<dbReference type="InterPro" id="IPR017956">
    <property type="entry name" value="AT_hook_DNA-bd_motif"/>
</dbReference>
<accession>A0A2C6KGX1</accession>
<feature type="compositionally biased region" description="Basic and acidic residues" evidence="1">
    <location>
        <begin position="370"/>
        <end position="383"/>
    </location>
</feature>
<evidence type="ECO:0000313" key="2">
    <source>
        <dbReference type="EMBL" id="PHJ19740.1"/>
    </source>
</evidence>
<dbReference type="AlphaFoldDB" id="A0A2C6KGX1"/>
<comment type="caution">
    <text evidence="2">The sequence shown here is derived from an EMBL/GenBank/DDBJ whole genome shotgun (WGS) entry which is preliminary data.</text>
</comment>
<feature type="compositionally biased region" description="Polar residues" evidence="1">
    <location>
        <begin position="278"/>
        <end position="288"/>
    </location>
</feature>
<evidence type="ECO:0000313" key="3">
    <source>
        <dbReference type="Proteomes" id="UP000221165"/>
    </source>
</evidence>
<feature type="compositionally biased region" description="Basic and acidic residues" evidence="1">
    <location>
        <begin position="332"/>
        <end position="355"/>
    </location>
</feature>
<keyword evidence="3" id="KW-1185">Reference proteome</keyword>
<feature type="region of interest" description="Disordered" evidence="1">
    <location>
        <begin position="1"/>
        <end position="46"/>
    </location>
</feature>
<feature type="compositionally biased region" description="Basic and acidic residues" evidence="1">
    <location>
        <begin position="160"/>
        <end position="176"/>
    </location>
</feature>
<dbReference type="EMBL" id="MIGC01003250">
    <property type="protein sequence ID" value="PHJ19740.1"/>
    <property type="molecule type" value="Genomic_DNA"/>
</dbReference>
<dbReference type="SMART" id="SM00384">
    <property type="entry name" value="AT_hook"/>
    <property type="match status" value="4"/>
</dbReference>
<feature type="compositionally biased region" description="Basic and acidic residues" evidence="1">
    <location>
        <begin position="261"/>
        <end position="272"/>
    </location>
</feature>
<reference evidence="2 3" key="1">
    <citation type="journal article" date="2017" name="Int. J. Parasitol.">
        <title>The genome of the protozoan parasite Cystoisospora suis and a reverse vaccinology approach to identify vaccine candidates.</title>
        <authorList>
            <person name="Palmieri N."/>
            <person name="Shrestha A."/>
            <person name="Ruttkowski B."/>
            <person name="Beck T."/>
            <person name="Vogl C."/>
            <person name="Tomley F."/>
            <person name="Blake D.P."/>
            <person name="Joachim A."/>
        </authorList>
    </citation>
    <scope>NUCLEOTIDE SEQUENCE [LARGE SCALE GENOMIC DNA]</scope>
    <source>
        <strain evidence="2 3">Wien I</strain>
    </source>
</reference>
<dbReference type="GO" id="GO:0003677">
    <property type="term" value="F:DNA binding"/>
    <property type="evidence" value="ECO:0007669"/>
    <property type="project" value="InterPro"/>
</dbReference>
<gene>
    <name evidence="2" type="ORF">CSUI_006421</name>
</gene>